<evidence type="ECO:0000313" key="5">
    <source>
        <dbReference type="EMBL" id="KAB8139468.1"/>
    </source>
</evidence>
<gene>
    <name evidence="5" type="ORF">F9U64_00085</name>
</gene>
<sequence>MKKISLFILCLILLMACSEESSESEETEITRQKETTEESDINEEEENEEVNDVSADNQIDDENTYPPIPTTFMESVEYPIIGEFSGTELPENLEEHDELMNLMEQFPIITEDTPEEEINQFTLYLFSLFREELTAPDIALDQWEAMGITPPDEVDEGDGEAAVTVKQNYNMAILLDASGSMANLEGDQTRMQLAKDAIENFVQDLPEAANVSLYVYGHKGSSSESDRPASCEGIEEVYPLGNFDRNNFNKALDQFNPAGWTPMASAIEYVENDWKELQGEENINTIYLVSDGIETCDGDPVAAIQSLKESNVAPLINIIGYQVDNEGAEQLREMAEAAEAKFIDAKSQEDLVAEFELTIDNAKIWSEWAKDERKNVGDLKIYVREQIGQWSVEQKDIKSREFHNLEKVLEYMQDKEKIEFLKFVDIKSEYQDNWIRISSEVTNDAIDFFQKNRESFGEKLNEINEEYDQFKEEAGKIQVGKILIYFSLWFFLNDVN</sequence>
<dbReference type="Gene3D" id="3.40.50.410">
    <property type="entry name" value="von Willebrand factor, type A domain"/>
    <property type="match status" value="1"/>
</dbReference>
<dbReference type="SUPFAM" id="SSF53300">
    <property type="entry name" value="vWA-like"/>
    <property type="match status" value="1"/>
</dbReference>
<keyword evidence="1" id="KW-0175">Coiled coil</keyword>
<accession>A0A7C8GX27</accession>
<dbReference type="RefSeq" id="WP_153400743.1">
    <property type="nucleotide sequence ID" value="NZ_ML762424.1"/>
</dbReference>
<evidence type="ECO:0000256" key="1">
    <source>
        <dbReference type="SAM" id="Coils"/>
    </source>
</evidence>
<evidence type="ECO:0000256" key="3">
    <source>
        <dbReference type="SAM" id="SignalP"/>
    </source>
</evidence>
<evidence type="ECO:0000256" key="2">
    <source>
        <dbReference type="SAM" id="MobiDB-lite"/>
    </source>
</evidence>
<dbReference type="AlphaFoldDB" id="A0A7C8GX27"/>
<feature type="signal peptide" evidence="3">
    <location>
        <begin position="1"/>
        <end position="21"/>
    </location>
</feature>
<dbReference type="PROSITE" id="PS50234">
    <property type="entry name" value="VWFA"/>
    <property type="match status" value="1"/>
</dbReference>
<dbReference type="Pfam" id="PF00092">
    <property type="entry name" value="VWA"/>
    <property type="match status" value="1"/>
</dbReference>
<evidence type="ECO:0000313" key="6">
    <source>
        <dbReference type="Proteomes" id="UP000480246"/>
    </source>
</evidence>
<dbReference type="Proteomes" id="UP000480246">
    <property type="component" value="Unassembled WGS sequence"/>
</dbReference>
<feature type="chain" id="PRO_5039610397" evidence="3">
    <location>
        <begin position="22"/>
        <end position="496"/>
    </location>
</feature>
<feature type="compositionally biased region" description="Acidic residues" evidence="2">
    <location>
        <begin position="37"/>
        <end position="51"/>
    </location>
</feature>
<evidence type="ECO:0000259" key="4">
    <source>
        <dbReference type="PROSITE" id="PS50234"/>
    </source>
</evidence>
<reference evidence="5 6" key="1">
    <citation type="submission" date="2019-10" db="EMBL/GenBank/DDBJ databases">
        <title>Gracilibacillus sp. nov. isolated from rice seeds.</title>
        <authorList>
            <person name="He S."/>
        </authorList>
    </citation>
    <scope>NUCLEOTIDE SEQUENCE [LARGE SCALE GENOMIC DNA]</scope>
    <source>
        <strain evidence="5 6">TD8</strain>
    </source>
</reference>
<protein>
    <submittedName>
        <fullName evidence="5">VWA domain-containing protein</fullName>
    </submittedName>
</protein>
<dbReference type="OrthoDB" id="9783818at2"/>
<feature type="domain" description="VWFA" evidence="4">
    <location>
        <begin position="170"/>
        <end position="359"/>
    </location>
</feature>
<dbReference type="EMBL" id="WEID01000001">
    <property type="protein sequence ID" value="KAB8139468.1"/>
    <property type="molecule type" value="Genomic_DNA"/>
</dbReference>
<keyword evidence="6" id="KW-1185">Reference proteome</keyword>
<dbReference type="SMART" id="SM00327">
    <property type="entry name" value="VWA"/>
    <property type="match status" value="1"/>
</dbReference>
<proteinExistence type="predicted"/>
<name>A0A7C8GX27_9BACI</name>
<comment type="caution">
    <text evidence="5">The sequence shown here is derived from an EMBL/GenBank/DDBJ whole genome shotgun (WGS) entry which is preliminary data.</text>
</comment>
<dbReference type="InterPro" id="IPR036465">
    <property type="entry name" value="vWFA_dom_sf"/>
</dbReference>
<keyword evidence="3" id="KW-0732">Signal</keyword>
<organism evidence="5 6">
    <name type="scientific">Gracilibacillus oryzae</name>
    <dbReference type="NCBI Taxonomy" id="1672701"/>
    <lineage>
        <taxon>Bacteria</taxon>
        <taxon>Bacillati</taxon>
        <taxon>Bacillota</taxon>
        <taxon>Bacilli</taxon>
        <taxon>Bacillales</taxon>
        <taxon>Bacillaceae</taxon>
        <taxon>Gracilibacillus</taxon>
    </lineage>
</organism>
<feature type="coiled-coil region" evidence="1">
    <location>
        <begin position="446"/>
        <end position="473"/>
    </location>
</feature>
<dbReference type="PROSITE" id="PS51257">
    <property type="entry name" value="PROKAR_LIPOPROTEIN"/>
    <property type="match status" value="1"/>
</dbReference>
<dbReference type="InterPro" id="IPR002035">
    <property type="entry name" value="VWF_A"/>
</dbReference>
<feature type="region of interest" description="Disordered" evidence="2">
    <location>
        <begin position="20"/>
        <end position="63"/>
    </location>
</feature>